<evidence type="ECO:0000313" key="1">
    <source>
        <dbReference type="EMBL" id="MFA0810231.1"/>
    </source>
</evidence>
<evidence type="ECO:0000313" key="2">
    <source>
        <dbReference type="Proteomes" id="UP001569428"/>
    </source>
</evidence>
<protein>
    <submittedName>
        <fullName evidence="1">Uncharacterized protein</fullName>
    </submittedName>
</protein>
<dbReference type="EMBL" id="JBGMEK010000006">
    <property type="protein sequence ID" value="MFA0810231.1"/>
    <property type="molecule type" value="Genomic_DNA"/>
</dbReference>
<name>A0ABV4NW91_9GAMM</name>
<accession>A0ABV4NW91</accession>
<gene>
    <name evidence="1" type="ORF">ACCI49_04800</name>
</gene>
<keyword evidence="2" id="KW-1185">Reference proteome</keyword>
<sequence>MKIKHLQEKITLLALIYFCHSSAALSQSEFETLVPGPVHLGVNVNTEDIPFWKTLDNDHQDDWDGRVLHYPANWRLAKGRDGRWVTFPWSWDHCEGPDGRIVAYPNGFYPNGGDDGRVIAYPYSTWTFYEGADGRGVAIPDDWDRDENGNRLWGKNIKAGSDNRKIVVPPGWEYDQGRGTRLIAYPPGWLTDHGFDKRLIAIPPLAPWVITDGTDGRMITYHEGMTSRVLEGNDGRKVAIPNHWHYYQGPDGRFKPKPHKVTVKTPLTFNDPAQLALIKKLKEDAEITDEEYHDYLLYIYLNKD</sequence>
<reference evidence="1 2" key="1">
    <citation type="submission" date="2024-08" db="EMBL/GenBank/DDBJ databases">
        <authorList>
            <person name="Ishaq N."/>
        </authorList>
    </citation>
    <scope>NUCLEOTIDE SEQUENCE [LARGE SCALE GENOMIC DNA]</scope>
    <source>
        <strain evidence="1 2">DSM 18651</strain>
    </source>
</reference>
<proteinExistence type="predicted"/>
<dbReference type="RefSeq" id="WP_371837838.1">
    <property type="nucleotide sequence ID" value="NZ_JBGMEK010000006.1"/>
</dbReference>
<dbReference type="Proteomes" id="UP001569428">
    <property type="component" value="Unassembled WGS sequence"/>
</dbReference>
<comment type="caution">
    <text evidence="1">The sequence shown here is derived from an EMBL/GenBank/DDBJ whole genome shotgun (WGS) entry which is preliminary data.</text>
</comment>
<organism evidence="1 2">
    <name type="scientific">Microbulbifer epialgicus</name>
    <dbReference type="NCBI Taxonomy" id="393907"/>
    <lineage>
        <taxon>Bacteria</taxon>
        <taxon>Pseudomonadati</taxon>
        <taxon>Pseudomonadota</taxon>
        <taxon>Gammaproteobacteria</taxon>
        <taxon>Cellvibrionales</taxon>
        <taxon>Microbulbiferaceae</taxon>
        <taxon>Microbulbifer</taxon>
    </lineage>
</organism>